<dbReference type="PROSITE" id="PS51000">
    <property type="entry name" value="HTH_DEOR_2"/>
    <property type="match status" value="1"/>
</dbReference>
<dbReference type="SMART" id="SM01134">
    <property type="entry name" value="DeoRC"/>
    <property type="match status" value="1"/>
</dbReference>
<dbReference type="SUPFAM" id="SSF46785">
    <property type="entry name" value="Winged helix' DNA-binding domain"/>
    <property type="match status" value="1"/>
</dbReference>
<sequence length="264" mass="29718">MHHSKVATSKHKISVRQQTIIDMIHKEEYCSIEQLAHSFAITTQTIRRDINELCALGLACRHHGGVGLPVTLTNRSYISRKISNQDEKQLIAEQVATQIPNGCTLFLGIGTTIANIAERLSGHSELRVITNNFEAAHHLSQYESIETWLPGGRIRSNDRDIVDGRIKEFYGQFNADIGIISCASVRLIEQPRALNQIPLIPAIQSQITSYEVAFEHELREAEVSQAIINGSQQKWLVANKAKWQRKANAKVAPLHYFDQVFSEQ</sequence>
<evidence type="ECO:0000313" key="7">
    <source>
        <dbReference type="Proteomes" id="UP001157353"/>
    </source>
</evidence>
<evidence type="ECO:0000256" key="3">
    <source>
        <dbReference type="ARBA" id="ARBA00023125"/>
    </source>
</evidence>
<dbReference type="PRINTS" id="PR00037">
    <property type="entry name" value="HTHLACR"/>
</dbReference>
<dbReference type="EMBL" id="BSPQ01000005">
    <property type="protein sequence ID" value="GLS90960.1"/>
    <property type="molecule type" value="Genomic_DNA"/>
</dbReference>
<evidence type="ECO:0000259" key="5">
    <source>
        <dbReference type="PROSITE" id="PS51000"/>
    </source>
</evidence>
<dbReference type="Pfam" id="PF08220">
    <property type="entry name" value="HTH_DeoR"/>
    <property type="match status" value="1"/>
</dbReference>
<proteinExistence type="predicted"/>
<dbReference type="Proteomes" id="UP001157353">
    <property type="component" value="Unassembled WGS sequence"/>
</dbReference>
<accession>A0ABQ6E198</accession>
<keyword evidence="4" id="KW-0804">Transcription</keyword>
<dbReference type="PANTHER" id="PTHR30363">
    <property type="entry name" value="HTH-TYPE TRANSCRIPTIONAL REGULATOR SRLR-RELATED"/>
    <property type="match status" value="1"/>
</dbReference>
<reference evidence="7" key="1">
    <citation type="journal article" date="2019" name="Int. J. Syst. Evol. Microbiol.">
        <title>The Global Catalogue of Microorganisms (GCM) 10K type strain sequencing project: providing services to taxonomists for standard genome sequencing and annotation.</title>
        <authorList>
            <consortium name="The Broad Institute Genomics Platform"/>
            <consortium name="The Broad Institute Genome Sequencing Center for Infectious Disease"/>
            <person name="Wu L."/>
            <person name="Ma J."/>
        </authorList>
    </citation>
    <scope>NUCLEOTIDE SEQUENCE [LARGE SCALE GENOMIC DNA]</scope>
    <source>
        <strain evidence="7">NBRC 103166</strain>
    </source>
</reference>
<dbReference type="InterPro" id="IPR001034">
    <property type="entry name" value="DeoR_HTH"/>
</dbReference>
<dbReference type="Gene3D" id="3.30.750.70">
    <property type="entry name" value="4-hydroxybutyrate coenzyme like domains"/>
    <property type="match status" value="1"/>
</dbReference>
<keyword evidence="3" id="KW-0238">DNA-binding</keyword>
<evidence type="ECO:0000256" key="1">
    <source>
        <dbReference type="ARBA" id="ARBA00022491"/>
    </source>
</evidence>
<comment type="caution">
    <text evidence="6">The sequence shown here is derived from an EMBL/GenBank/DDBJ whole genome shotgun (WGS) entry which is preliminary data.</text>
</comment>
<dbReference type="InterPro" id="IPR036388">
    <property type="entry name" value="WH-like_DNA-bd_sf"/>
</dbReference>
<name>A0ABQ6E198_9GAMM</name>
<gene>
    <name evidence="6" type="primary">glpR</name>
    <name evidence="6" type="ORF">GCM10007916_20270</name>
</gene>
<dbReference type="InterPro" id="IPR050313">
    <property type="entry name" value="Carb_Metab_HTH_regulators"/>
</dbReference>
<dbReference type="InterPro" id="IPR036390">
    <property type="entry name" value="WH_DNA-bd_sf"/>
</dbReference>
<feature type="domain" description="HTH deoR-type" evidence="5">
    <location>
        <begin position="13"/>
        <end position="68"/>
    </location>
</feature>
<dbReference type="SMART" id="SM00420">
    <property type="entry name" value="HTH_DEOR"/>
    <property type="match status" value="1"/>
</dbReference>
<dbReference type="PROSITE" id="PS00894">
    <property type="entry name" value="HTH_DEOR_1"/>
    <property type="match status" value="1"/>
</dbReference>
<keyword evidence="7" id="KW-1185">Reference proteome</keyword>
<keyword evidence="2" id="KW-0805">Transcription regulation</keyword>
<dbReference type="Gene3D" id="1.10.10.10">
    <property type="entry name" value="Winged helix-like DNA-binding domain superfamily/Winged helix DNA-binding domain"/>
    <property type="match status" value="1"/>
</dbReference>
<organism evidence="6 7">
    <name type="scientific">Psychromonas marina</name>
    <dbReference type="NCBI Taxonomy" id="88364"/>
    <lineage>
        <taxon>Bacteria</taxon>
        <taxon>Pseudomonadati</taxon>
        <taxon>Pseudomonadota</taxon>
        <taxon>Gammaproteobacteria</taxon>
        <taxon>Alteromonadales</taxon>
        <taxon>Psychromonadaceae</taxon>
        <taxon>Psychromonas</taxon>
    </lineage>
</organism>
<dbReference type="PANTHER" id="PTHR30363:SF4">
    <property type="entry name" value="GLYCEROL-3-PHOSPHATE REGULON REPRESSOR"/>
    <property type="match status" value="1"/>
</dbReference>
<dbReference type="Pfam" id="PF00455">
    <property type="entry name" value="DeoRC"/>
    <property type="match status" value="1"/>
</dbReference>
<evidence type="ECO:0000256" key="2">
    <source>
        <dbReference type="ARBA" id="ARBA00023015"/>
    </source>
</evidence>
<dbReference type="InterPro" id="IPR037171">
    <property type="entry name" value="NagB/RpiA_transferase-like"/>
</dbReference>
<dbReference type="InterPro" id="IPR014036">
    <property type="entry name" value="DeoR-like_C"/>
</dbReference>
<dbReference type="InterPro" id="IPR018356">
    <property type="entry name" value="Tscrpt_reg_HTH_DeoR_CS"/>
</dbReference>
<protein>
    <submittedName>
        <fullName evidence="6">DeoR/GlpR family transcriptional regulator</fullName>
    </submittedName>
</protein>
<evidence type="ECO:0000256" key="4">
    <source>
        <dbReference type="ARBA" id="ARBA00023163"/>
    </source>
</evidence>
<dbReference type="RefSeq" id="WP_284204072.1">
    <property type="nucleotide sequence ID" value="NZ_BSPQ01000005.1"/>
</dbReference>
<evidence type="ECO:0000313" key="6">
    <source>
        <dbReference type="EMBL" id="GLS90960.1"/>
    </source>
</evidence>
<keyword evidence="1" id="KW-0678">Repressor</keyword>
<dbReference type="SUPFAM" id="SSF100950">
    <property type="entry name" value="NagB/RpiA/CoA transferase-like"/>
    <property type="match status" value="1"/>
</dbReference>